<keyword evidence="3" id="KW-1185">Reference proteome</keyword>
<evidence type="ECO:0000313" key="2">
    <source>
        <dbReference type="EMBL" id="PHH68078.1"/>
    </source>
</evidence>
<evidence type="ECO:0000313" key="3">
    <source>
        <dbReference type="Proteomes" id="UP000226431"/>
    </source>
</evidence>
<evidence type="ECO:0000256" key="1">
    <source>
        <dbReference type="SAM" id="MobiDB-lite"/>
    </source>
</evidence>
<gene>
    <name evidence="2" type="ORF">CDD80_274</name>
</gene>
<feature type="region of interest" description="Disordered" evidence="1">
    <location>
        <begin position="238"/>
        <end position="305"/>
    </location>
</feature>
<name>A0A2C5XQ90_9HYPO</name>
<dbReference type="AlphaFoldDB" id="A0A2C5XQ90"/>
<feature type="compositionally biased region" description="Basic residues" evidence="1">
    <location>
        <begin position="286"/>
        <end position="295"/>
    </location>
</feature>
<protein>
    <submittedName>
        <fullName evidence="2">Uncharacterized protein</fullName>
    </submittedName>
</protein>
<dbReference type="Proteomes" id="UP000226431">
    <property type="component" value="Unassembled WGS sequence"/>
</dbReference>
<comment type="caution">
    <text evidence="2">The sequence shown here is derived from an EMBL/GenBank/DDBJ whole genome shotgun (WGS) entry which is preliminary data.</text>
</comment>
<proteinExistence type="predicted"/>
<dbReference type="OrthoDB" id="4560010at2759"/>
<reference evidence="2 3" key="1">
    <citation type="submission" date="2017-06" db="EMBL/GenBank/DDBJ databases">
        <title>Ant-infecting Ophiocordyceps genomes reveal a high diversity of potential behavioral manipulation genes and a possible major role for enterotoxins.</title>
        <authorList>
            <person name="De Bekker C."/>
            <person name="Evans H.C."/>
            <person name="Brachmann A."/>
            <person name="Hughes D.P."/>
        </authorList>
    </citation>
    <scope>NUCLEOTIDE SEQUENCE [LARGE SCALE GENOMIC DNA]</scope>
    <source>
        <strain evidence="2 3">Map16</strain>
    </source>
</reference>
<organism evidence="2 3">
    <name type="scientific">Ophiocordyceps camponoti-rufipedis</name>
    <dbReference type="NCBI Taxonomy" id="2004952"/>
    <lineage>
        <taxon>Eukaryota</taxon>
        <taxon>Fungi</taxon>
        <taxon>Dikarya</taxon>
        <taxon>Ascomycota</taxon>
        <taxon>Pezizomycotina</taxon>
        <taxon>Sordariomycetes</taxon>
        <taxon>Hypocreomycetidae</taxon>
        <taxon>Hypocreales</taxon>
        <taxon>Ophiocordycipitaceae</taxon>
        <taxon>Ophiocordyceps</taxon>
    </lineage>
</organism>
<dbReference type="EMBL" id="NJES01001066">
    <property type="protein sequence ID" value="PHH68078.1"/>
    <property type="molecule type" value="Genomic_DNA"/>
</dbReference>
<accession>A0A2C5XQ90</accession>
<sequence>MPYPYWTSDSELYFDRLMANHVKLKGRSNWDNWFLTIETYVEDIEVEDTSWEGLDAEKNAKSLLDGTCKRPEPKSAWRQRQMEVWDKTDKKIKRALFLTLNDDMAKALVASGWTKNQTAHETLEALRKISFNQNADSLFTNVQDLTTVQELFELRAHNFPTIEAFNAKLKHLLNQIKFPNDDLRQVIFNMMAILGIQKTHKLLFQDLKLDWSNGWRPIGDEIPRLLGSLHVQALENTQTPTAIAPQPEKRKKPSSKTPVLDSILPPSALKRKHHSLKTDTAAPPPTKRKHHHSTKKSTQAKPSKP</sequence>